<dbReference type="STRING" id="1499966.U14_04276"/>
<sequence>MKTHSEISTLSLLLKALKFAAQKHQHQHRKGGLAIPYINHLIDVTDILLNIGQVEEAETLAAAALHDTLEDTKTTPEELEEMFGHHILSLVEEVTDDKRLPKEERKRLQIERAPRASFEAKQIKLADKISNVRDMIAAPPAGWSLQRRKEYVAWAEKVIEGVRGTNEPMERYFDEICQQVKVALENESTGE</sequence>
<dbReference type="AlphaFoldDB" id="A0A0S6W3W3"/>
<evidence type="ECO:0000313" key="2">
    <source>
        <dbReference type="EMBL" id="GAK53017.1"/>
    </source>
</evidence>
<dbReference type="SMART" id="SM00471">
    <property type="entry name" value="HDc"/>
    <property type="match status" value="1"/>
</dbReference>
<dbReference type="Proteomes" id="UP000030700">
    <property type="component" value="Unassembled WGS sequence"/>
</dbReference>
<gene>
    <name evidence="2" type="ORF">U14_04276</name>
</gene>
<dbReference type="HOGENOM" id="CLU_084517_1_1_0"/>
<reference evidence="2" key="1">
    <citation type="journal article" date="2015" name="PeerJ">
        <title>First genomic representation of candidate bacterial phylum KSB3 points to enhanced environmental sensing as a trigger of wastewater bulking.</title>
        <authorList>
            <person name="Sekiguchi Y."/>
            <person name="Ohashi A."/>
            <person name="Parks D.H."/>
            <person name="Yamauchi T."/>
            <person name="Tyson G.W."/>
            <person name="Hugenholtz P."/>
        </authorList>
    </citation>
    <scope>NUCLEOTIDE SEQUENCE [LARGE SCALE GENOMIC DNA]</scope>
</reference>
<dbReference type="SUPFAM" id="SSF109604">
    <property type="entry name" value="HD-domain/PDEase-like"/>
    <property type="match status" value="1"/>
</dbReference>
<evidence type="ECO:0000313" key="3">
    <source>
        <dbReference type="Proteomes" id="UP000030700"/>
    </source>
</evidence>
<dbReference type="Gene3D" id="1.10.3210.10">
    <property type="entry name" value="Hypothetical protein af1432"/>
    <property type="match status" value="1"/>
</dbReference>
<dbReference type="InterPro" id="IPR003607">
    <property type="entry name" value="HD/PDEase_dom"/>
</dbReference>
<keyword evidence="2" id="KW-0378">Hydrolase</keyword>
<proteinExistence type="predicted"/>
<keyword evidence="3" id="KW-1185">Reference proteome</keyword>
<dbReference type="InterPro" id="IPR052194">
    <property type="entry name" value="MESH1"/>
</dbReference>
<dbReference type="EMBL" id="DF820459">
    <property type="protein sequence ID" value="GAK53017.1"/>
    <property type="molecule type" value="Genomic_DNA"/>
</dbReference>
<accession>A0A0S6W3W3</accession>
<dbReference type="PANTHER" id="PTHR46246:SF1">
    <property type="entry name" value="GUANOSINE-3',5'-BIS(DIPHOSPHATE) 3'-PYROPHOSPHOHYDROLASE MESH1"/>
    <property type="match status" value="1"/>
</dbReference>
<dbReference type="GO" id="GO:0008893">
    <property type="term" value="F:guanosine-3',5'-bis(diphosphate) 3'-diphosphatase activity"/>
    <property type="evidence" value="ECO:0007669"/>
    <property type="project" value="TreeGrafter"/>
</dbReference>
<feature type="domain" description="HD/PDEase" evidence="1">
    <location>
        <begin position="33"/>
        <end position="141"/>
    </location>
</feature>
<organism evidence="2">
    <name type="scientific">Candidatus Moduliflexus flocculans</name>
    <dbReference type="NCBI Taxonomy" id="1499966"/>
    <lineage>
        <taxon>Bacteria</taxon>
        <taxon>Candidatus Moduliflexota</taxon>
        <taxon>Candidatus Moduliflexia</taxon>
        <taxon>Candidatus Moduliflexales</taxon>
        <taxon>Candidatus Moduliflexaceae</taxon>
    </lineage>
</organism>
<protein>
    <submittedName>
        <fullName evidence="2">Metal-dependent phosphohydrolase</fullName>
    </submittedName>
</protein>
<evidence type="ECO:0000259" key="1">
    <source>
        <dbReference type="SMART" id="SM00471"/>
    </source>
</evidence>
<name>A0A0S6W3W3_9BACT</name>
<dbReference type="Pfam" id="PF13328">
    <property type="entry name" value="HD_4"/>
    <property type="match status" value="1"/>
</dbReference>
<dbReference type="PANTHER" id="PTHR46246">
    <property type="entry name" value="GUANOSINE-3',5'-BIS(DIPHOSPHATE) 3'-PYROPHOSPHOHYDROLASE MESH1"/>
    <property type="match status" value="1"/>
</dbReference>